<dbReference type="InterPro" id="IPR036388">
    <property type="entry name" value="WH-like_DNA-bd_sf"/>
</dbReference>
<name>A0A1M6AK61_9ACTN</name>
<dbReference type="GO" id="GO:0003700">
    <property type="term" value="F:DNA-binding transcription factor activity"/>
    <property type="evidence" value="ECO:0007669"/>
    <property type="project" value="InterPro"/>
</dbReference>
<evidence type="ECO:0000313" key="2">
    <source>
        <dbReference type="EMBL" id="SHI36870.1"/>
    </source>
</evidence>
<dbReference type="Pfam" id="PF12840">
    <property type="entry name" value="HTH_20"/>
    <property type="match status" value="1"/>
</dbReference>
<organism evidence="2 3">
    <name type="scientific">Nocardiopsis flavescens</name>
    <dbReference type="NCBI Taxonomy" id="758803"/>
    <lineage>
        <taxon>Bacteria</taxon>
        <taxon>Bacillati</taxon>
        <taxon>Actinomycetota</taxon>
        <taxon>Actinomycetes</taxon>
        <taxon>Streptosporangiales</taxon>
        <taxon>Nocardiopsidaceae</taxon>
        <taxon>Nocardiopsis</taxon>
    </lineage>
</organism>
<dbReference type="GO" id="GO:0097063">
    <property type="term" value="F:cadmium ion sensor activity"/>
    <property type="evidence" value="ECO:0007669"/>
    <property type="project" value="TreeGrafter"/>
</dbReference>
<dbReference type="InterPro" id="IPR001845">
    <property type="entry name" value="HTH_ArsR_DNA-bd_dom"/>
</dbReference>
<dbReference type="PROSITE" id="PS50987">
    <property type="entry name" value="HTH_ARSR_2"/>
    <property type="match status" value="1"/>
</dbReference>
<dbReference type="InterPro" id="IPR052543">
    <property type="entry name" value="HTH_Metal-responsive_Reg"/>
</dbReference>
<dbReference type="SMART" id="SM00418">
    <property type="entry name" value="HTH_ARSR"/>
    <property type="match status" value="1"/>
</dbReference>
<dbReference type="GO" id="GO:0003677">
    <property type="term" value="F:DNA binding"/>
    <property type="evidence" value="ECO:0007669"/>
    <property type="project" value="UniProtKB-KW"/>
</dbReference>
<gene>
    <name evidence="2" type="ORF">SAMN05421803_10116</name>
</gene>
<dbReference type="CDD" id="cd00090">
    <property type="entry name" value="HTH_ARSR"/>
    <property type="match status" value="1"/>
</dbReference>
<evidence type="ECO:0000259" key="1">
    <source>
        <dbReference type="PROSITE" id="PS50987"/>
    </source>
</evidence>
<dbReference type="EMBL" id="FQZK01000001">
    <property type="protein sequence ID" value="SHI36870.1"/>
    <property type="molecule type" value="Genomic_DNA"/>
</dbReference>
<sequence>MLGAMATHADTTAALAALLADPTRAGVCLALADGRAWTATELCRHTGVGASTMSAHLGRLVGGGVLVERRQGRHRYVALADPEIAGLVEALAARAAPGAAVAPTLRAHRAQDALARGRTCYDHLAGALGCAVAEAMVRRGLLTADLGVGEEGRAWFAELGAPLPERGRRPLARGCLDWTERRRHLAGAAGAVLCAHVFAVGWCERVGSSRAVRLTAAGRAGLGEALGGVDVSSGGEASAV</sequence>
<protein>
    <submittedName>
        <fullName evidence="2">DNA-binding transcriptional regulator, ArsR family</fullName>
    </submittedName>
</protein>
<dbReference type="AlphaFoldDB" id="A0A1M6AK61"/>
<reference evidence="2 3" key="1">
    <citation type="submission" date="2016-11" db="EMBL/GenBank/DDBJ databases">
        <authorList>
            <person name="Jaros S."/>
            <person name="Januszkiewicz K."/>
            <person name="Wedrychowicz H."/>
        </authorList>
    </citation>
    <scope>NUCLEOTIDE SEQUENCE [LARGE SCALE GENOMIC DNA]</scope>
    <source>
        <strain evidence="2 3">CGMCC 4.5723</strain>
    </source>
</reference>
<dbReference type="GO" id="GO:0010288">
    <property type="term" value="P:response to lead ion"/>
    <property type="evidence" value="ECO:0007669"/>
    <property type="project" value="TreeGrafter"/>
</dbReference>
<keyword evidence="3" id="KW-1185">Reference proteome</keyword>
<dbReference type="InterPro" id="IPR011991">
    <property type="entry name" value="ArsR-like_HTH"/>
</dbReference>
<evidence type="ECO:0000313" key="3">
    <source>
        <dbReference type="Proteomes" id="UP000184452"/>
    </source>
</evidence>
<dbReference type="GO" id="GO:0046686">
    <property type="term" value="P:response to cadmium ion"/>
    <property type="evidence" value="ECO:0007669"/>
    <property type="project" value="TreeGrafter"/>
</dbReference>
<dbReference type="Proteomes" id="UP000184452">
    <property type="component" value="Unassembled WGS sequence"/>
</dbReference>
<dbReference type="PANTHER" id="PTHR39168:SF1">
    <property type="entry name" value="TRANSCRIPTIONAL REGULATORY PROTEIN"/>
    <property type="match status" value="1"/>
</dbReference>
<keyword evidence="2" id="KW-0238">DNA-binding</keyword>
<accession>A0A1M6AK61</accession>
<proteinExistence type="predicted"/>
<dbReference type="STRING" id="758803.SAMN05421803_10116"/>
<dbReference type="Gene3D" id="1.10.10.10">
    <property type="entry name" value="Winged helix-like DNA-binding domain superfamily/Winged helix DNA-binding domain"/>
    <property type="match status" value="1"/>
</dbReference>
<dbReference type="InterPro" id="IPR036390">
    <property type="entry name" value="WH_DNA-bd_sf"/>
</dbReference>
<dbReference type="PANTHER" id="PTHR39168">
    <property type="entry name" value="TRANSCRIPTIONAL REGULATOR-RELATED"/>
    <property type="match status" value="1"/>
</dbReference>
<dbReference type="OrthoDB" id="3232131at2"/>
<dbReference type="GO" id="GO:0032791">
    <property type="term" value="F:lead ion binding"/>
    <property type="evidence" value="ECO:0007669"/>
    <property type="project" value="TreeGrafter"/>
</dbReference>
<dbReference type="SUPFAM" id="SSF46785">
    <property type="entry name" value="Winged helix' DNA-binding domain"/>
    <property type="match status" value="1"/>
</dbReference>
<feature type="domain" description="HTH arsR-type" evidence="1">
    <location>
        <begin position="4"/>
        <end position="99"/>
    </location>
</feature>